<reference evidence="11 12" key="1">
    <citation type="journal article" date="2019" name="PLoS Pathog.">
        <title>Genome sequence of the bovine parasite Schistosoma bovis Tanzania.</title>
        <authorList>
            <person name="Oey H."/>
            <person name="Zakrzewski M."/>
            <person name="Gobert G."/>
            <person name="Gravermann K."/>
            <person name="Stoye J."/>
            <person name="Jones M."/>
            <person name="Mcmanus D."/>
            <person name="Krause L."/>
        </authorList>
    </citation>
    <scope>NUCLEOTIDE SEQUENCE [LARGE SCALE GENOMIC DNA]</scope>
    <source>
        <strain evidence="11 12">TAN1997</strain>
    </source>
</reference>
<accession>A0A430QKG5</accession>
<feature type="transmembrane region" description="Helical" evidence="9">
    <location>
        <begin position="143"/>
        <end position="166"/>
    </location>
</feature>
<evidence type="ECO:0000313" key="12">
    <source>
        <dbReference type="Proteomes" id="UP000290809"/>
    </source>
</evidence>
<dbReference type="Pfam" id="PF13639">
    <property type="entry name" value="zf-RING_2"/>
    <property type="match status" value="1"/>
</dbReference>
<evidence type="ECO:0000256" key="5">
    <source>
        <dbReference type="ARBA" id="ARBA00022833"/>
    </source>
</evidence>
<evidence type="ECO:0000256" key="3">
    <source>
        <dbReference type="ARBA" id="ARBA00022723"/>
    </source>
</evidence>
<dbReference type="STRING" id="6184.A0A430QKG5"/>
<dbReference type="GO" id="GO:0008270">
    <property type="term" value="F:zinc ion binding"/>
    <property type="evidence" value="ECO:0007669"/>
    <property type="project" value="UniProtKB-KW"/>
</dbReference>
<dbReference type="EMBL" id="QMKO01001603">
    <property type="protein sequence ID" value="RTG88174.1"/>
    <property type="molecule type" value="Genomic_DNA"/>
</dbReference>
<evidence type="ECO:0000313" key="11">
    <source>
        <dbReference type="EMBL" id="RTG88174.1"/>
    </source>
</evidence>
<evidence type="ECO:0000259" key="10">
    <source>
        <dbReference type="PROSITE" id="PS50089"/>
    </source>
</evidence>
<dbReference type="InterPro" id="IPR013083">
    <property type="entry name" value="Znf_RING/FYVE/PHD"/>
</dbReference>
<keyword evidence="5" id="KW-0862">Zinc</keyword>
<keyword evidence="2 9" id="KW-0812">Transmembrane</keyword>
<proteinExistence type="predicted"/>
<keyword evidence="6 9" id="KW-1133">Transmembrane helix</keyword>
<evidence type="ECO:0000256" key="4">
    <source>
        <dbReference type="ARBA" id="ARBA00022771"/>
    </source>
</evidence>
<dbReference type="Proteomes" id="UP000290809">
    <property type="component" value="Unassembled WGS sequence"/>
</dbReference>
<keyword evidence="12" id="KW-1185">Reference proteome</keyword>
<sequence length="728" mass="80660">MPRLSLLTIFPSVFHSHLSTLSVISGLLFDEQLAYSQDIGLHSRLHRSAELNFSDFDGLNTTDLTNVSYELKGFYSLDDNLVSIKGRNSLATTGLPNYEHHTGIISNQPNNTIISHKSEGKILFEVVTAATASEEAFLNRSSVLFVAVSFILLMVISLAWLVFYYVQRFRYLHSKERVSRRLTELAKKAVARIPIKTLHSGDWLSHQQISNFHILPQEITSNYEQCAICIEPFKAMDNIRILPCRHYFHKLCIDPWLLEQRSCPMCKLDILQAYGFRAELFCSYTNLESLSNQVLSTSGPTLSISSVCSTFSNLVTGNLSSPRTSNDVSVIESLSLITSQPQIMSNLLTVAHGSPLTYVVLTGTNGFANATDSIIIHAQSFPKTNEQSSLENPVSAPLIQNDDITLPNRSMTNSITIPLLSNLSLPPKQLATSSVWSTNLLPVCVVTSVSISESCQPRALMVCESFLGNIFHQTCSVVTATVGSLTGHSISMSNNNKEATTSTTQSLTGPLCSTTHDSEILSIHQMNFIYTNCPGHLTSQTNLSVEQPQAICPTNNPVNLNSSQYPVNQRNLRIINFKNIFHPDKPLNSNIPPRNDQSSVNVFRNWFTRHWCNTFYPQSNNNKRINRFSYSSPSYYTTNSTSSNSPVVNTDEFDQCKSNLINSKQQSSSTSSTKECYVTAVVEDVPSETGNSSTLSESMNILNSDQFTIIHSTNSASNSFSLHGTTLN</sequence>
<dbReference type="PANTHER" id="PTHR46539">
    <property type="entry name" value="E3 UBIQUITIN-PROTEIN LIGASE ATL42"/>
    <property type="match status" value="1"/>
</dbReference>
<dbReference type="PANTHER" id="PTHR46539:SF23">
    <property type="entry name" value="RING-TYPE DOMAIN-CONTAINING PROTEIN"/>
    <property type="match status" value="1"/>
</dbReference>
<dbReference type="SMART" id="SM00184">
    <property type="entry name" value="RING"/>
    <property type="match status" value="1"/>
</dbReference>
<keyword evidence="7 9" id="KW-0472">Membrane</keyword>
<dbReference type="FunFam" id="3.30.40.10:FF:000009">
    <property type="entry name" value="E3 ubiquitin-protein ligase RNF130"/>
    <property type="match status" value="1"/>
</dbReference>
<dbReference type="GO" id="GO:0016020">
    <property type="term" value="C:membrane"/>
    <property type="evidence" value="ECO:0007669"/>
    <property type="project" value="UniProtKB-SubCell"/>
</dbReference>
<gene>
    <name evidence="11" type="ORF">DC041_0002364</name>
</gene>
<organism evidence="11 12">
    <name type="scientific">Schistosoma bovis</name>
    <name type="common">Blood fluke</name>
    <dbReference type="NCBI Taxonomy" id="6184"/>
    <lineage>
        <taxon>Eukaryota</taxon>
        <taxon>Metazoa</taxon>
        <taxon>Spiralia</taxon>
        <taxon>Lophotrochozoa</taxon>
        <taxon>Platyhelminthes</taxon>
        <taxon>Trematoda</taxon>
        <taxon>Digenea</taxon>
        <taxon>Strigeidida</taxon>
        <taxon>Schistosomatoidea</taxon>
        <taxon>Schistosomatidae</taxon>
        <taxon>Schistosoma</taxon>
    </lineage>
</organism>
<evidence type="ECO:0000256" key="7">
    <source>
        <dbReference type="ARBA" id="ARBA00023136"/>
    </source>
</evidence>
<evidence type="ECO:0000256" key="9">
    <source>
        <dbReference type="SAM" id="Phobius"/>
    </source>
</evidence>
<dbReference type="Gene3D" id="3.30.40.10">
    <property type="entry name" value="Zinc/RING finger domain, C3HC4 (zinc finger)"/>
    <property type="match status" value="1"/>
</dbReference>
<evidence type="ECO:0000256" key="2">
    <source>
        <dbReference type="ARBA" id="ARBA00022692"/>
    </source>
</evidence>
<dbReference type="PROSITE" id="PS50089">
    <property type="entry name" value="ZF_RING_2"/>
    <property type="match status" value="1"/>
</dbReference>
<dbReference type="AlphaFoldDB" id="A0A430QKG5"/>
<evidence type="ECO:0000256" key="8">
    <source>
        <dbReference type="PROSITE-ProRule" id="PRU00175"/>
    </source>
</evidence>
<evidence type="ECO:0000256" key="1">
    <source>
        <dbReference type="ARBA" id="ARBA00004370"/>
    </source>
</evidence>
<keyword evidence="3" id="KW-0479">Metal-binding</keyword>
<name>A0A430QKG5_SCHBO</name>
<evidence type="ECO:0000256" key="6">
    <source>
        <dbReference type="ARBA" id="ARBA00022989"/>
    </source>
</evidence>
<dbReference type="InterPro" id="IPR001841">
    <property type="entry name" value="Znf_RING"/>
</dbReference>
<comment type="subcellular location">
    <subcellularLocation>
        <location evidence="1">Membrane</location>
    </subcellularLocation>
</comment>
<dbReference type="SUPFAM" id="SSF57850">
    <property type="entry name" value="RING/U-box"/>
    <property type="match status" value="1"/>
</dbReference>
<comment type="caution">
    <text evidence="11">The sequence shown here is derived from an EMBL/GenBank/DDBJ whole genome shotgun (WGS) entry which is preliminary data.</text>
</comment>
<feature type="domain" description="RING-type" evidence="10">
    <location>
        <begin position="226"/>
        <end position="267"/>
    </location>
</feature>
<protein>
    <recommendedName>
        <fullName evidence="10">RING-type domain-containing protein</fullName>
    </recommendedName>
</protein>
<keyword evidence="4 8" id="KW-0863">Zinc-finger</keyword>